<feature type="signal peptide" evidence="1">
    <location>
        <begin position="1"/>
        <end position="20"/>
    </location>
</feature>
<dbReference type="KEGG" id="fnk:E1750_14180"/>
<dbReference type="Proteomes" id="UP000291124">
    <property type="component" value="Chromosome"/>
</dbReference>
<evidence type="ECO:0000313" key="2">
    <source>
        <dbReference type="EMBL" id="QBN19898.1"/>
    </source>
</evidence>
<evidence type="ECO:0000313" key="3">
    <source>
        <dbReference type="Proteomes" id="UP000291124"/>
    </source>
</evidence>
<dbReference type="RefSeq" id="WP_133277414.1">
    <property type="nucleotide sequence ID" value="NZ_CP037933.1"/>
</dbReference>
<keyword evidence="1" id="KW-0732">Signal</keyword>
<accession>A0A4P6YCB7</accession>
<dbReference type="AlphaFoldDB" id="A0A4P6YCB7"/>
<evidence type="ECO:0000256" key="1">
    <source>
        <dbReference type="SAM" id="SignalP"/>
    </source>
</evidence>
<feature type="chain" id="PRO_5020377838" description="DUF3244 domain-containing protein" evidence="1">
    <location>
        <begin position="21"/>
        <end position="113"/>
    </location>
</feature>
<evidence type="ECO:0008006" key="4">
    <source>
        <dbReference type="Google" id="ProtNLM"/>
    </source>
</evidence>
<reference evidence="3" key="1">
    <citation type="submission" date="2019-03" db="EMBL/GenBank/DDBJ databases">
        <title>Flavobacterium sp.</title>
        <authorList>
            <person name="Kim H."/>
        </authorList>
    </citation>
    <scope>NUCLEOTIDE SEQUENCE [LARGE SCALE GENOMIC DNA]</scope>
    <source>
        <strain evidence="3">GS13</strain>
    </source>
</reference>
<protein>
    <recommendedName>
        <fullName evidence="4">DUF3244 domain-containing protein</fullName>
    </recommendedName>
</protein>
<sequence length="113" mass="12890">MKKLLLITVLLVAITTKGSAQDHTIIDITKNENNQFEITAKSDMNIHLKFNLESQDVCSVSVCDKRMNEVPLKKKYKKGEYKIAFTIEEGEQYIVRFSGVDPIRLITKTIAEN</sequence>
<dbReference type="EMBL" id="CP037933">
    <property type="protein sequence ID" value="QBN19898.1"/>
    <property type="molecule type" value="Genomic_DNA"/>
</dbReference>
<name>A0A4P6YCB7_9FLAO</name>
<keyword evidence="3" id="KW-1185">Reference proteome</keyword>
<dbReference type="OrthoDB" id="10005501at2"/>
<gene>
    <name evidence="2" type="ORF">E1750_14180</name>
</gene>
<proteinExistence type="predicted"/>
<organism evidence="2 3">
    <name type="scientific">Flavobacterium nackdongense</name>
    <dbReference type="NCBI Taxonomy" id="2547394"/>
    <lineage>
        <taxon>Bacteria</taxon>
        <taxon>Pseudomonadati</taxon>
        <taxon>Bacteroidota</taxon>
        <taxon>Flavobacteriia</taxon>
        <taxon>Flavobacteriales</taxon>
        <taxon>Flavobacteriaceae</taxon>
        <taxon>Flavobacterium</taxon>
    </lineage>
</organism>